<keyword evidence="3" id="KW-0732">Signal</keyword>
<dbReference type="SMART" id="SM00287">
    <property type="entry name" value="SH3b"/>
    <property type="match status" value="1"/>
</dbReference>
<dbReference type="EMBL" id="JXTG01000006">
    <property type="protein sequence ID" value="KIP21250.1"/>
    <property type="molecule type" value="Genomic_DNA"/>
</dbReference>
<dbReference type="GO" id="GO:0071555">
    <property type="term" value="P:cell wall organization"/>
    <property type="evidence" value="ECO:0007669"/>
    <property type="project" value="UniProtKB-KW"/>
</dbReference>
<dbReference type="Pfam" id="PF01520">
    <property type="entry name" value="Amidase_3"/>
    <property type="match status" value="1"/>
</dbReference>
<evidence type="ECO:0000313" key="7">
    <source>
        <dbReference type="Proteomes" id="UP000032047"/>
    </source>
</evidence>
<dbReference type="GO" id="GO:0030288">
    <property type="term" value="C:outer membrane-bounded periplasmic space"/>
    <property type="evidence" value="ECO:0007669"/>
    <property type="project" value="TreeGrafter"/>
</dbReference>
<dbReference type="EC" id="3.5.1.28" evidence="6"/>
<dbReference type="InterPro" id="IPR050695">
    <property type="entry name" value="N-acetylmuramoyl_amidase_3"/>
</dbReference>
<dbReference type="Gene3D" id="2.30.30.40">
    <property type="entry name" value="SH3 Domains"/>
    <property type="match status" value="1"/>
</dbReference>
<feature type="domain" description="SLH" evidence="4">
    <location>
        <begin position="160"/>
        <end position="221"/>
    </location>
</feature>
<feature type="domain" description="SLH" evidence="4">
    <location>
        <begin position="32"/>
        <end position="98"/>
    </location>
</feature>
<accession>A0A0D0G784</accession>
<dbReference type="SUPFAM" id="SSF53187">
    <property type="entry name" value="Zn-dependent exopeptidases"/>
    <property type="match status" value="1"/>
</dbReference>
<keyword evidence="7" id="KW-1185">Reference proteome</keyword>
<feature type="domain" description="SLH" evidence="4">
    <location>
        <begin position="99"/>
        <end position="159"/>
    </location>
</feature>
<dbReference type="PROSITE" id="PS51781">
    <property type="entry name" value="SH3B"/>
    <property type="match status" value="1"/>
</dbReference>
<dbReference type="GO" id="GO:0009253">
    <property type="term" value="P:peptidoglycan catabolic process"/>
    <property type="evidence" value="ECO:0007669"/>
    <property type="project" value="InterPro"/>
</dbReference>
<dbReference type="CDD" id="cd02696">
    <property type="entry name" value="MurNAc-LAA"/>
    <property type="match status" value="1"/>
</dbReference>
<dbReference type="PANTHER" id="PTHR30404:SF0">
    <property type="entry name" value="N-ACETYLMURAMOYL-L-ALANINE AMIDASE AMIC"/>
    <property type="match status" value="1"/>
</dbReference>
<dbReference type="GO" id="GO:0008745">
    <property type="term" value="F:N-acetylmuramoyl-L-alanine amidase activity"/>
    <property type="evidence" value="ECO:0007669"/>
    <property type="project" value="UniProtKB-EC"/>
</dbReference>
<dbReference type="PANTHER" id="PTHR30404">
    <property type="entry name" value="N-ACETYLMURAMOYL-L-ALANINE AMIDASE"/>
    <property type="match status" value="1"/>
</dbReference>
<dbReference type="PATRIC" id="fig|265546.4.peg.1488"/>
<dbReference type="Proteomes" id="UP000032047">
    <property type="component" value="Unassembled WGS sequence"/>
</dbReference>
<dbReference type="Pfam" id="PF08239">
    <property type="entry name" value="SH3_3"/>
    <property type="match status" value="1"/>
</dbReference>
<dbReference type="RefSeq" id="WP_042535009.1">
    <property type="nucleotide sequence ID" value="NZ_JXTG01000006.1"/>
</dbReference>
<feature type="signal peptide" evidence="3">
    <location>
        <begin position="1"/>
        <end position="26"/>
    </location>
</feature>
<gene>
    <name evidence="6" type="ORF">JV16_01488</name>
</gene>
<reference evidence="6 7" key="1">
    <citation type="submission" date="2015-01" db="EMBL/GenBank/DDBJ databases">
        <title>Genome sequence of Anoxybacillus ayderensis strain AB04.</title>
        <authorList>
            <person name="Belduz A.O."/>
            <person name="Canakci S."/>
            <person name="Chan K.-G."/>
            <person name="Kahar U.M."/>
            <person name="Yaakob A.S."/>
            <person name="Chan C.S."/>
            <person name="Goh K.M."/>
        </authorList>
    </citation>
    <scope>NUCLEOTIDE SEQUENCE [LARGE SCALE GENOMIC DNA]</scope>
    <source>
        <strain evidence="6 7">AB04</strain>
    </source>
</reference>
<dbReference type="InterPro" id="IPR003646">
    <property type="entry name" value="SH3-like_bac-type"/>
</dbReference>
<evidence type="ECO:0000256" key="2">
    <source>
        <dbReference type="ARBA" id="ARBA00023316"/>
    </source>
</evidence>
<protein>
    <submittedName>
        <fullName evidence="6">N-acetylmuramoyl-L-alanine amidase LytC</fullName>
        <ecNumber evidence="6">3.5.1.28</ecNumber>
    </submittedName>
</protein>
<keyword evidence="1 6" id="KW-0378">Hydrolase</keyword>
<dbReference type="Pfam" id="PF00395">
    <property type="entry name" value="SLH"/>
    <property type="match status" value="3"/>
</dbReference>
<evidence type="ECO:0000256" key="3">
    <source>
        <dbReference type="SAM" id="SignalP"/>
    </source>
</evidence>
<proteinExistence type="predicted"/>
<dbReference type="AlphaFoldDB" id="A0A0D0G784"/>
<dbReference type="InterPro" id="IPR001119">
    <property type="entry name" value="SLH_dom"/>
</dbReference>
<dbReference type="Gene3D" id="3.40.630.40">
    <property type="entry name" value="Zn-dependent exopeptidases"/>
    <property type="match status" value="1"/>
</dbReference>
<comment type="caution">
    <text evidence="6">The sequence shown here is derived from an EMBL/GenBank/DDBJ whole genome shotgun (WGS) entry which is preliminary data.</text>
</comment>
<feature type="domain" description="SH3b" evidence="5">
    <location>
        <begin position="229"/>
        <end position="291"/>
    </location>
</feature>
<evidence type="ECO:0000259" key="5">
    <source>
        <dbReference type="PROSITE" id="PS51781"/>
    </source>
</evidence>
<evidence type="ECO:0000259" key="4">
    <source>
        <dbReference type="PROSITE" id="PS51272"/>
    </source>
</evidence>
<dbReference type="SMART" id="SM00646">
    <property type="entry name" value="Ami_3"/>
    <property type="match status" value="1"/>
</dbReference>
<feature type="chain" id="PRO_5002222330" evidence="3">
    <location>
        <begin position="27"/>
        <end position="480"/>
    </location>
</feature>
<name>A0A0D0G784_9BACL</name>
<keyword evidence="2" id="KW-0961">Cell wall biogenesis/degradation</keyword>
<sequence>MLGKRHVYCLLIVFLAFFSVPTHSWANTELKQEGRFVDVGDGHWAKNEIDFLAHAQIINGYQVGQTSEFRPAQSVTRAEAAKMIVSALGQTEWKDGTLSFQDIPNNHWARGWIARAVQLGIMGGDGTTNFRPNDSLSRAEMSIVLVNAFSLPSKGAAVEAAPVFKDTTGHWALAHINRLYYHGIANGRDGQFFPKDAISRAEFATLLARTINDQFRLPLPDLIEQGKTNIQGTVTISTLNVRQTPSATGGLVGTLRKGQVVDVYDINGYWAKIAYNGQFAYVHKTYLKLRNIAGSPVKGRIIVVDAGHGGKDPGAISGGANEKTIVLEVAKFVKEKLEKAGATVIMTRETDVYPTLQDRVNIAKNSYAEMFVSIHTNSATNTSAKGAEVFYDSSTNPNGEESKKLAQYIQEEIVRMANMVDRGVKNSGLYVLRNNSVTSVLVELGFISNAEDRAKLTSPEYQNIYAEAIYQGIVKYYTSQ</sequence>
<dbReference type="PROSITE" id="PS51272">
    <property type="entry name" value="SLH"/>
    <property type="match status" value="3"/>
</dbReference>
<evidence type="ECO:0000313" key="6">
    <source>
        <dbReference type="EMBL" id="KIP21250.1"/>
    </source>
</evidence>
<evidence type="ECO:0000256" key="1">
    <source>
        <dbReference type="ARBA" id="ARBA00022801"/>
    </source>
</evidence>
<organism evidence="6 7">
    <name type="scientific">Anoxybacillus ayderensis</name>
    <dbReference type="NCBI Taxonomy" id="265546"/>
    <lineage>
        <taxon>Bacteria</taxon>
        <taxon>Bacillati</taxon>
        <taxon>Bacillota</taxon>
        <taxon>Bacilli</taxon>
        <taxon>Bacillales</taxon>
        <taxon>Anoxybacillaceae</taxon>
        <taxon>Anoxybacillus</taxon>
    </lineage>
</organism>
<dbReference type="InterPro" id="IPR002508">
    <property type="entry name" value="MurNAc-LAA_cat"/>
</dbReference>